<evidence type="ECO:0000256" key="4">
    <source>
        <dbReference type="ARBA" id="ARBA00023242"/>
    </source>
</evidence>
<feature type="compositionally biased region" description="Basic residues" evidence="5">
    <location>
        <begin position="560"/>
        <end position="570"/>
    </location>
</feature>
<accession>A0AAN9EXF3</accession>
<feature type="region of interest" description="Disordered" evidence="5">
    <location>
        <begin position="449"/>
        <end position="505"/>
    </location>
</feature>
<feature type="region of interest" description="Disordered" evidence="5">
    <location>
        <begin position="378"/>
        <end position="422"/>
    </location>
</feature>
<dbReference type="EMBL" id="JAYKXN010000008">
    <property type="protein sequence ID" value="KAK7265362.1"/>
    <property type="molecule type" value="Genomic_DNA"/>
</dbReference>
<evidence type="ECO:0008006" key="8">
    <source>
        <dbReference type="Google" id="ProtNLM"/>
    </source>
</evidence>
<gene>
    <name evidence="6" type="ORF">RJT34_32981</name>
</gene>
<dbReference type="AlphaFoldDB" id="A0AAN9EXF3"/>
<feature type="compositionally biased region" description="Basic residues" evidence="5">
    <location>
        <begin position="378"/>
        <end position="388"/>
    </location>
</feature>
<evidence type="ECO:0000256" key="5">
    <source>
        <dbReference type="SAM" id="MobiDB-lite"/>
    </source>
</evidence>
<evidence type="ECO:0000256" key="1">
    <source>
        <dbReference type="ARBA" id="ARBA00004123"/>
    </source>
</evidence>
<proteinExistence type="inferred from homology"/>
<feature type="compositionally biased region" description="Pro residues" evidence="5">
    <location>
        <begin position="548"/>
        <end position="559"/>
    </location>
</feature>
<reference evidence="6 7" key="1">
    <citation type="submission" date="2024-01" db="EMBL/GenBank/DDBJ databases">
        <title>The genomes of 5 underutilized Papilionoideae crops provide insights into root nodulation and disease resistance.</title>
        <authorList>
            <person name="Yuan L."/>
        </authorList>
    </citation>
    <scope>NUCLEOTIDE SEQUENCE [LARGE SCALE GENOMIC DNA]</scope>
    <source>
        <strain evidence="6">LY-2023</strain>
        <tissue evidence="6">Leaf</tissue>
    </source>
</reference>
<keyword evidence="4" id="KW-0539">Nucleus</keyword>
<comment type="subcellular location">
    <subcellularLocation>
        <location evidence="1">Nucleus</location>
    </subcellularLocation>
</comment>
<comment type="similarity">
    <text evidence="2">Belongs to the RRP1 family.</text>
</comment>
<dbReference type="GO" id="GO:0005634">
    <property type="term" value="C:nucleus"/>
    <property type="evidence" value="ECO:0007669"/>
    <property type="project" value="UniProtKB-SubCell"/>
</dbReference>
<dbReference type="InterPro" id="IPR010301">
    <property type="entry name" value="RRP1"/>
</dbReference>
<keyword evidence="7" id="KW-1185">Reference proteome</keyword>
<feature type="compositionally biased region" description="Basic residues" evidence="5">
    <location>
        <begin position="469"/>
        <end position="479"/>
    </location>
</feature>
<dbReference type="Pfam" id="PF05997">
    <property type="entry name" value="Nop52"/>
    <property type="match status" value="1"/>
</dbReference>
<evidence type="ECO:0000256" key="3">
    <source>
        <dbReference type="ARBA" id="ARBA00022552"/>
    </source>
</evidence>
<dbReference type="PANTHER" id="PTHR13026">
    <property type="entry name" value="NNP-1 PROTEIN NOVEL NUCLEAR PROTEIN 1 NOP52"/>
    <property type="match status" value="1"/>
</dbReference>
<evidence type="ECO:0000313" key="7">
    <source>
        <dbReference type="Proteomes" id="UP001359559"/>
    </source>
</evidence>
<sequence>MKNEAPNDYWDCAMGFQSPKPPLSSSSSSSPLGFRSPMEEEHASHVGLSLIKQLACCNKTTRERALRLLLKSWLPSQSQSLPDDDAKKLWKGLFYCVWHSDKPLVQSELADRLSSLLLSLDLSVSLQYLSTFLLTMRREWTGIDVLRLDKFYLLIRRFISKGFSLLKKNSWDLELVKNFMCVLDDGTFSAEDKLQGNGVNYHVATVFLEELRPFLPLKPQVIEVLLKPFISAMGKFPDKVLLAKIKSGVFDVLLKMGKRLLEVKKSGEEVDSGDDVVIFGTVALVMGFSAKFYELGSSAECCQGNRKVLFGLHSEFLKLEKDAAGSGFEFSVPDVLDRDDDEVPELVPILNGGSDLGAVDVVGNGDVLKKCEKDEKKAKKKKKKKKKGGVAVEKKASENGKENVDSGNGGNLNDEQINDGGVIPLDETVMSNLQKQFEKVAEEAGLDDGVDGLASACDSPEGISSVTVSKKRKRTKTLKGKALQDSDLDGGEAGDSSVAKSGEKSIKKVRFSMKNNLVWKPHNPLPPQSLRLPPSATPRGSALKKGVPPGPIREMPPPTKKPKKKARKAIKGVAPTVKRLKKLKSRAA</sequence>
<dbReference type="PANTHER" id="PTHR13026:SF0">
    <property type="entry name" value="RIBOSOMAL RNA PROCESSING 1B"/>
    <property type="match status" value="1"/>
</dbReference>
<evidence type="ECO:0000313" key="6">
    <source>
        <dbReference type="EMBL" id="KAK7265362.1"/>
    </source>
</evidence>
<keyword evidence="3" id="KW-0698">rRNA processing</keyword>
<feature type="region of interest" description="Disordered" evidence="5">
    <location>
        <begin position="519"/>
        <end position="571"/>
    </location>
</feature>
<evidence type="ECO:0000256" key="2">
    <source>
        <dbReference type="ARBA" id="ARBA00006374"/>
    </source>
</evidence>
<protein>
    <recommendedName>
        <fullName evidence="8">Ribosomal RNA processing protein 1 homolog</fullName>
    </recommendedName>
</protein>
<dbReference type="GO" id="GO:0006364">
    <property type="term" value="P:rRNA processing"/>
    <property type="evidence" value="ECO:0007669"/>
    <property type="project" value="UniProtKB-KW"/>
</dbReference>
<organism evidence="6 7">
    <name type="scientific">Clitoria ternatea</name>
    <name type="common">Butterfly pea</name>
    <dbReference type="NCBI Taxonomy" id="43366"/>
    <lineage>
        <taxon>Eukaryota</taxon>
        <taxon>Viridiplantae</taxon>
        <taxon>Streptophyta</taxon>
        <taxon>Embryophyta</taxon>
        <taxon>Tracheophyta</taxon>
        <taxon>Spermatophyta</taxon>
        <taxon>Magnoliopsida</taxon>
        <taxon>eudicotyledons</taxon>
        <taxon>Gunneridae</taxon>
        <taxon>Pentapetalae</taxon>
        <taxon>rosids</taxon>
        <taxon>fabids</taxon>
        <taxon>Fabales</taxon>
        <taxon>Fabaceae</taxon>
        <taxon>Papilionoideae</taxon>
        <taxon>50 kb inversion clade</taxon>
        <taxon>NPAAA clade</taxon>
        <taxon>indigoferoid/millettioid clade</taxon>
        <taxon>Phaseoleae</taxon>
        <taxon>Clitoria</taxon>
    </lineage>
</organism>
<dbReference type="Proteomes" id="UP001359559">
    <property type="component" value="Unassembled WGS sequence"/>
</dbReference>
<dbReference type="GO" id="GO:0030688">
    <property type="term" value="C:preribosome, small subunit precursor"/>
    <property type="evidence" value="ECO:0007669"/>
    <property type="project" value="InterPro"/>
</dbReference>
<comment type="caution">
    <text evidence="6">The sequence shown here is derived from an EMBL/GenBank/DDBJ whole genome shotgun (WGS) entry which is preliminary data.</text>
</comment>
<name>A0AAN9EXF3_CLITE</name>
<feature type="compositionally biased region" description="Basic and acidic residues" evidence="5">
    <location>
        <begin position="392"/>
        <end position="404"/>
    </location>
</feature>